<keyword evidence="2" id="KW-1185">Reference proteome</keyword>
<dbReference type="Proteomes" id="UP001168972">
    <property type="component" value="Unassembled WGS sequence"/>
</dbReference>
<comment type="caution">
    <text evidence="1">The sequence shown here is derived from an EMBL/GenBank/DDBJ whole genome shotgun (WGS) entry which is preliminary data.</text>
</comment>
<accession>A0AA39FG75</accession>
<evidence type="ECO:0000313" key="1">
    <source>
        <dbReference type="EMBL" id="KAK0168920.1"/>
    </source>
</evidence>
<reference evidence="1" key="1">
    <citation type="journal article" date="2023" name="bioRxiv">
        <title>Scaffold-level genome assemblies of two parasitoid biocontrol wasps reveal the parthenogenesis mechanism and an associated novel virus.</title>
        <authorList>
            <person name="Inwood S."/>
            <person name="Skelly J."/>
            <person name="Guhlin J."/>
            <person name="Harrop T."/>
            <person name="Goldson S."/>
            <person name="Dearden P."/>
        </authorList>
    </citation>
    <scope>NUCLEOTIDE SEQUENCE</scope>
    <source>
        <strain evidence="1">Lincoln</strain>
        <tissue evidence="1">Whole body</tissue>
    </source>
</reference>
<organism evidence="1 2">
    <name type="scientific">Microctonus hyperodae</name>
    <name type="common">Parasitoid wasp</name>
    <dbReference type="NCBI Taxonomy" id="165561"/>
    <lineage>
        <taxon>Eukaryota</taxon>
        <taxon>Metazoa</taxon>
        <taxon>Ecdysozoa</taxon>
        <taxon>Arthropoda</taxon>
        <taxon>Hexapoda</taxon>
        <taxon>Insecta</taxon>
        <taxon>Pterygota</taxon>
        <taxon>Neoptera</taxon>
        <taxon>Endopterygota</taxon>
        <taxon>Hymenoptera</taxon>
        <taxon>Apocrita</taxon>
        <taxon>Ichneumonoidea</taxon>
        <taxon>Braconidae</taxon>
        <taxon>Euphorinae</taxon>
        <taxon>Microctonus</taxon>
    </lineage>
</organism>
<dbReference type="AlphaFoldDB" id="A0AA39FG75"/>
<evidence type="ECO:0000313" key="2">
    <source>
        <dbReference type="Proteomes" id="UP001168972"/>
    </source>
</evidence>
<gene>
    <name evidence="1" type="ORF">PV327_002676</name>
</gene>
<dbReference type="EMBL" id="JAQQBR010001831">
    <property type="protein sequence ID" value="KAK0168920.1"/>
    <property type="molecule type" value="Genomic_DNA"/>
</dbReference>
<name>A0AA39FG75_MICHY</name>
<reference evidence="1" key="2">
    <citation type="submission" date="2023-03" db="EMBL/GenBank/DDBJ databases">
        <authorList>
            <person name="Inwood S.N."/>
            <person name="Skelly J.G."/>
            <person name="Guhlin J."/>
            <person name="Harrop T.W.R."/>
            <person name="Goldson S.G."/>
            <person name="Dearden P.K."/>
        </authorList>
    </citation>
    <scope>NUCLEOTIDE SEQUENCE</scope>
    <source>
        <strain evidence="1">Lincoln</strain>
        <tissue evidence="1">Whole body</tissue>
    </source>
</reference>
<sequence>MSISTVMYGQNAKPSRRKCFESGVVSSRGDWQRPSKVLASIQINLESYDTYYTNIVLDLKKKKRYHHFYSERVGNDV</sequence>
<protein>
    <submittedName>
        <fullName evidence="1">Uncharacterized protein</fullName>
    </submittedName>
</protein>
<proteinExistence type="predicted"/>